<evidence type="ECO:0000313" key="2">
    <source>
        <dbReference type="Proteomes" id="UP000007013"/>
    </source>
</evidence>
<protein>
    <recommendedName>
        <fullName evidence="3">HMA domain-containing protein</fullName>
    </recommendedName>
</protein>
<dbReference type="SUPFAM" id="SSF55008">
    <property type="entry name" value="HMA, heavy metal-associated domain"/>
    <property type="match status" value="1"/>
</dbReference>
<evidence type="ECO:0008006" key="3">
    <source>
        <dbReference type="Google" id="ProtNLM"/>
    </source>
</evidence>
<organism evidence="1 2">
    <name type="scientific">Opitutus terrae (strain DSM 11246 / JCM 15787 / PB90-1)</name>
    <dbReference type="NCBI Taxonomy" id="452637"/>
    <lineage>
        <taxon>Bacteria</taxon>
        <taxon>Pseudomonadati</taxon>
        <taxon>Verrucomicrobiota</taxon>
        <taxon>Opitutia</taxon>
        <taxon>Opitutales</taxon>
        <taxon>Opitutaceae</taxon>
        <taxon>Opitutus</taxon>
    </lineage>
</organism>
<sequence>MKALRIKVNSVRPDLAPHLEKSVESVPHVQAVRVDIDDSCIVVEHDGADPEQVTAALRAEGFEPRNG</sequence>
<dbReference type="EMBL" id="CP001032">
    <property type="protein sequence ID" value="ACB75014.1"/>
    <property type="molecule type" value="Genomic_DNA"/>
</dbReference>
<dbReference type="Proteomes" id="UP000007013">
    <property type="component" value="Chromosome"/>
</dbReference>
<dbReference type="KEGG" id="ote:Oter_1730"/>
<dbReference type="GO" id="GO:0046872">
    <property type="term" value="F:metal ion binding"/>
    <property type="evidence" value="ECO:0007669"/>
    <property type="project" value="InterPro"/>
</dbReference>
<dbReference type="AlphaFoldDB" id="B1ZVS8"/>
<name>B1ZVS8_OPITP</name>
<keyword evidence="2" id="KW-1185">Reference proteome</keyword>
<evidence type="ECO:0000313" key="1">
    <source>
        <dbReference type="EMBL" id="ACB75014.1"/>
    </source>
</evidence>
<gene>
    <name evidence="1" type="ordered locus">Oter_1730</name>
</gene>
<accession>B1ZVS8</accession>
<proteinExistence type="predicted"/>
<dbReference type="Gene3D" id="3.30.70.100">
    <property type="match status" value="1"/>
</dbReference>
<reference evidence="1 2" key="1">
    <citation type="journal article" date="2011" name="J. Bacteriol.">
        <title>Genome sequence of the verrucomicrobium Opitutus terrae PB90-1, an abundant inhabitant of rice paddy soil ecosystems.</title>
        <authorList>
            <person name="van Passel M.W."/>
            <person name="Kant R."/>
            <person name="Palva A."/>
            <person name="Copeland A."/>
            <person name="Lucas S."/>
            <person name="Lapidus A."/>
            <person name="Glavina del Rio T."/>
            <person name="Pitluck S."/>
            <person name="Goltsman E."/>
            <person name="Clum A."/>
            <person name="Sun H."/>
            <person name="Schmutz J."/>
            <person name="Larimer F.W."/>
            <person name="Land M.L."/>
            <person name="Hauser L."/>
            <person name="Kyrpides N."/>
            <person name="Mikhailova N."/>
            <person name="Richardson P.P."/>
            <person name="Janssen P.H."/>
            <person name="de Vos W.M."/>
            <person name="Smidt H."/>
        </authorList>
    </citation>
    <scope>NUCLEOTIDE SEQUENCE [LARGE SCALE GENOMIC DNA]</scope>
    <source>
        <strain evidence="2">DSM 11246 / JCM 15787 / PB90-1</strain>
    </source>
</reference>
<dbReference type="RefSeq" id="WP_012374551.1">
    <property type="nucleotide sequence ID" value="NC_010571.1"/>
</dbReference>
<dbReference type="InterPro" id="IPR036163">
    <property type="entry name" value="HMA_dom_sf"/>
</dbReference>
<dbReference type="HOGENOM" id="CLU_2808240_0_0_0"/>